<evidence type="ECO:0000313" key="4">
    <source>
        <dbReference type="Proteomes" id="UP000317369"/>
    </source>
</evidence>
<dbReference type="NCBIfam" id="TIGR02532">
    <property type="entry name" value="IV_pilin_GFxxxE"/>
    <property type="match status" value="1"/>
</dbReference>
<dbReference type="Gene3D" id="3.30.700.10">
    <property type="entry name" value="Glycoprotein, Type 4 Pilin"/>
    <property type="match status" value="1"/>
</dbReference>
<dbReference type="GO" id="GO:0015627">
    <property type="term" value="C:type II protein secretion system complex"/>
    <property type="evidence" value="ECO:0007669"/>
    <property type="project" value="InterPro"/>
</dbReference>
<dbReference type="SUPFAM" id="SSF54523">
    <property type="entry name" value="Pili subunits"/>
    <property type="match status" value="1"/>
</dbReference>
<evidence type="ECO:0000259" key="2">
    <source>
        <dbReference type="Pfam" id="PF08334"/>
    </source>
</evidence>
<dbReference type="OrthoDB" id="9795612at2"/>
<dbReference type="Proteomes" id="UP000317369">
    <property type="component" value="Chromosome"/>
</dbReference>
<dbReference type="Pfam" id="PF07963">
    <property type="entry name" value="N_methyl"/>
    <property type="match status" value="1"/>
</dbReference>
<dbReference type="Pfam" id="PF08334">
    <property type="entry name" value="T2SSG"/>
    <property type="match status" value="1"/>
</dbReference>
<dbReference type="InterPro" id="IPR010054">
    <property type="entry name" value="Type2_sec_GspG"/>
</dbReference>
<dbReference type="NCBIfam" id="TIGR01710">
    <property type="entry name" value="typeII_sec_gspG"/>
    <property type="match status" value="1"/>
</dbReference>
<dbReference type="InterPro" id="IPR045584">
    <property type="entry name" value="Pilin-like"/>
</dbReference>
<dbReference type="InterPro" id="IPR013545">
    <property type="entry name" value="T2SS_protein-GspG_C"/>
</dbReference>
<name>A0A517YWK0_9BACT</name>
<dbReference type="InterPro" id="IPR012902">
    <property type="entry name" value="N_methyl_site"/>
</dbReference>
<feature type="transmembrane region" description="Helical" evidence="1">
    <location>
        <begin position="20"/>
        <end position="42"/>
    </location>
</feature>
<proteinExistence type="predicted"/>
<feature type="domain" description="Type II secretion system protein GspG C-terminal" evidence="2">
    <location>
        <begin position="48"/>
        <end position="145"/>
    </location>
</feature>
<dbReference type="KEGG" id="pcor:KS4_26470"/>
<evidence type="ECO:0000313" key="3">
    <source>
        <dbReference type="EMBL" id="QDU34577.1"/>
    </source>
</evidence>
<dbReference type="EMBL" id="CP036425">
    <property type="protein sequence ID" value="QDU34577.1"/>
    <property type="molecule type" value="Genomic_DNA"/>
</dbReference>
<accession>A0A517YWK0</accession>
<protein>
    <submittedName>
        <fullName evidence="3">Type II secretion system protein G</fullName>
    </submittedName>
</protein>
<keyword evidence="1" id="KW-0812">Transmembrane</keyword>
<keyword evidence="4" id="KW-1185">Reference proteome</keyword>
<dbReference type="GO" id="GO:0015628">
    <property type="term" value="P:protein secretion by the type II secretion system"/>
    <property type="evidence" value="ECO:0007669"/>
    <property type="project" value="InterPro"/>
</dbReference>
<sequence length="150" mass="16555">MKKYKQAVDQALDIRRQVCGFSLVELMVVLVILGLLAGVVTVSTRMYMSKAKVSASRMEIKTICSGLETFYTLYDRFPSSDEGLDVLTVAQEGEDQAILMQKLIDPWGKPYQYNSPGREGAYDVYSLGADGREGGEGSNADIGNWNLKGR</sequence>
<dbReference type="AlphaFoldDB" id="A0A517YWK0"/>
<reference evidence="3 4" key="1">
    <citation type="submission" date="2019-02" db="EMBL/GenBank/DDBJ databases">
        <title>Deep-cultivation of Planctomycetes and their phenomic and genomic characterization uncovers novel biology.</title>
        <authorList>
            <person name="Wiegand S."/>
            <person name="Jogler M."/>
            <person name="Boedeker C."/>
            <person name="Pinto D."/>
            <person name="Vollmers J."/>
            <person name="Rivas-Marin E."/>
            <person name="Kohn T."/>
            <person name="Peeters S.H."/>
            <person name="Heuer A."/>
            <person name="Rast P."/>
            <person name="Oberbeckmann S."/>
            <person name="Bunk B."/>
            <person name="Jeske O."/>
            <person name="Meyerdierks A."/>
            <person name="Storesund J.E."/>
            <person name="Kallscheuer N."/>
            <person name="Luecker S."/>
            <person name="Lage O.M."/>
            <person name="Pohl T."/>
            <person name="Merkel B.J."/>
            <person name="Hornburger P."/>
            <person name="Mueller R.-W."/>
            <person name="Bruemmer F."/>
            <person name="Labrenz M."/>
            <person name="Spormann A.M."/>
            <person name="Op den Camp H."/>
            <person name="Overmann J."/>
            <person name="Amann R."/>
            <person name="Jetten M.S.M."/>
            <person name="Mascher T."/>
            <person name="Medema M.H."/>
            <person name="Devos D.P."/>
            <person name="Kaster A.-K."/>
            <person name="Ovreas L."/>
            <person name="Rohde M."/>
            <person name="Galperin M.Y."/>
            <person name="Jogler C."/>
        </authorList>
    </citation>
    <scope>NUCLEOTIDE SEQUENCE [LARGE SCALE GENOMIC DNA]</scope>
    <source>
        <strain evidence="3 4">KS4</strain>
    </source>
</reference>
<keyword evidence="1" id="KW-1133">Transmembrane helix</keyword>
<keyword evidence="1" id="KW-0472">Membrane</keyword>
<organism evidence="3 4">
    <name type="scientific">Poriferisphaera corsica</name>
    <dbReference type="NCBI Taxonomy" id="2528020"/>
    <lineage>
        <taxon>Bacteria</taxon>
        <taxon>Pseudomonadati</taxon>
        <taxon>Planctomycetota</taxon>
        <taxon>Phycisphaerae</taxon>
        <taxon>Phycisphaerales</taxon>
        <taxon>Phycisphaeraceae</taxon>
        <taxon>Poriferisphaera</taxon>
    </lineage>
</organism>
<gene>
    <name evidence="3" type="primary">xcpT_2</name>
    <name evidence="3" type="ORF">KS4_26470</name>
</gene>
<evidence type="ECO:0000256" key="1">
    <source>
        <dbReference type="SAM" id="Phobius"/>
    </source>
</evidence>